<evidence type="ECO:0000256" key="1">
    <source>
        <dbReference type="ARBA" id="ARBA00022441"/>
    </source>
</evidence>
<keyword evidence="1" id="KW-0880">Kelch repeat</keyword>
<feature type="region of interest" description="Disordered" evidence="3">
    <location>
        <begin position="121"/>
        <end position="142"/>
    </location>
</feature>
<dbReference type="InParanoid" id="A0A078ATK9"/>
<accession>A0A078ATK9</accession>
<sequence>MGDDQNDIIDFDTGNEFSSTINRDILNAQQRANMNLQGANELNLNNSSNFIENRFFAIPQNHDLIGILTQIILIPLIIAQSTGVGQINRSFVSQNSLSAIIIQGEMQQNQSNAQLQYAGANANSNQQNNTRLPSHQRANSQSLTFQNQHDIIRQQQNQQSQPTQQYLTYHHKIAQQQQQQQQQINTQQQQQQWQINGSNQHFVNSSLQSNVCNYHQRSYVAYCMMHKELMCEECCDLSHHKDHHNQILLLKAAAQSFLIDVDFQLNQILLQRASISKCEGFNLKSQIRRQIIDFFEELNQQLSLLQRQKLDEFNKLFKETNVTNIQQRVQELKIKISTYETFLATRRSDFDQRNYVGFLTKTQDIEKYIKLSEKILKESQDLLKEKDQQKSIEFIQDKAKAQEKIKNVIEKTLKVPVLKYNREMLDTLHFFVYNTHNLFLYNFRSHSYRSYVVNIKIPANFMSVENEEGRIFLTGGGEPGKATKFCYEFVEERLVQKRDMLFERRAHTLTSVLVDGKKSQIFAIGSSLPNESMNKCEFYDVASDTWTQVANLNTKRNFHTTIAFDNQYLYVVAGFNGGQRTNLIEKFDLKKRQQWETLNLKIKENTNWICLEGCGLFQISNQHILIFGGFTTSDQKTNHCYLFNVQSNEIEQLNCKTRTQSNFYQRQPKIGGDGKLYCVETNSLDLHVFDMKTFEWDFIDRKFIGW</sequence>
<dbReference type="Proteomes" id="UP000039865">
    <property type="component" value="Unassembled WGS sequence"/>
</dbReference>
<dbReference type="InterPro" id="IPR015915">
    <property type="entry name" value="Kelch-typ_b-propeller"/>
</dbReference>
<evidence type="ECO:0000256" key="2">
    <source>
        <dbReference type="ARBA" id="ARBA00022737"/>
    </source>
</evidence>
<dbReference type="SUPFAM" id="SSF117281">
    <property type="entry name" value="Kelch motif"/>
    <property type="match status" value="1"/>
</dbReference>
<dbReference type="AlphaFoldDB" id="A0A078ATK9"/>
<name>A0A078ATK9_STYLE</name>
<evidence type="ECO:0000313" key="4">
    <source>
        <dbReference type="EMBL" id="CDW84188.1"/>
    </source>
</evidence>
<evidence type="ECO:0000313" key="5">
    <source>
        <dbReference type="Proteomes" id="UP000039865"/>
    </source>
</evidence>
<dbReference type="EMBL" id="CCKQ01012557">
    <property type="protein sequence ID" value="CDW84188.1"/>
    <property type="molecule type" value="Genomic_DNA"/>
</dbReference>
<evidence type="ECO:0000256" key="3">
    <source>
        <dbReference type="SAM" id="MobiDB-lite"/>
    </source>
</evidence>
<keyword evidence="5" id="KW-1185">Reference proteome</keyword>
<dbReference type="SMART" id="SM00612">
    <property type="entry name" value="Kelch"/>
    <property type="match status" value="2"/>
</dbReference>
<dbReference type="Pfam" id="PF01344">
    <property type="entry name" value="Kelch_1"/>
    <property type="match status" value="1"/>
</dbReference>
<keyword evidence="2" id="KW-0677">Repeat</keyword>
<organism evidence="4 5">
    <name type="scientific">Stylonychia lemnae</name>
    <name type="common">Ciliate</name>
    <dbReference type="NCBI Taxonomy" id="5949"/>
    <lineage>
        <taxon>Eukaryota</taxon>
        <taxon>Sar</taxon>
        <taxon>Alveolata</taxon>
        <taxon>Ciliophora</taxon>
        <taxon>Intramacronucleata</taxon>
        <taxon>Spirotrichea</taxon>
        <taxon>Stichotrichia</taxon>
        <taxon>Sporadotrichida</taxon>
        <taxon>Oxytrichidae</taxon>
        <taxon>Stylonychinae</taxon>
        <taxon>Stylonychia</taxon>
    </lineage>
</organism>
<dbReference type="PANTHER" id="PTHR24412">
    <property type="entry name" value="KELCH PROTEIN"/>
    <property type="match status" value="1"/>
</dbReference>
<dbReference type="OrthoDB" id="19132at2759"/>
<reference evidence="4 5" key="1">
    <citation type="submission" date="2014-06" db="EMBL/GenBank/DDBJ databases">
        <authorList>
            <person name="Swart Estienne"/>
        </authorList>
    </citation>
    <scope>NUCLEOTIDE SEQUENCE [LARGE SCALE GENOMIC DNA]</scope>
    <source>
        <strain evidence="4 5">130c</strain>
    </source>
</reference>
<feature type="compositionally biased region" description="Polar residues" evidence="3">
    <location>
        <begin position="130"/>
        <end position="142"/>
    </location>
</feature>
<dbReference type="SUPFAM" id="SSF57845">
    <property type="entry name" value="B-box zinc-binding domain"/>
    <property type="match status" value="1"/>
</dbReference>
<protein>
    <submittedName>
        <fullName evidence="4">Kelch motif family protein</fullName>
    </submittedName>
</protein>
<gene>
    <name evidence="4" type="primary">Contig9775.g10451</name>
    <name evidence="4" type="ORF">STYLEM_13245</name>
</gene>
<dbReference type="CDD" id="cd19756">
    <property type="entry name" value="Bbox2"/>
    <property type="match status" value="1"/>
</dbReference>
<dbReference type="PANTHER" id="PTHR24412:SF489">
    <property type="entry name" value="RING FINGER DOMAIN AND KELCH REPEAT-CONTAINING PROTEIN DDB_G0271372"/>
    <property type="match status" value="1"/>
</dbReference>
<dbReference type="InterPro" id="IPR006652">
    <property type="entry name" value="Kelch_1"/>
</dbReference>
<dbReference type="Gene3D" id="2.120.10.80">
    <property type="entry name" value="Kelch-type beta propeller"/>
    <property type="match status" value="1"/>
</dbReference>
<proteinExistence type="predicted"/>